<dbReference type="InterPro" id="IPR045499">
    <property type="entry name" value="DUF6492"/>
</dbReference>
<dbReference type="EMBL" id="LR797270">
    <property type="protein sequence ID" value="CAB4198585.1"/>
    <property type="molecule type" value="Genomic_DNA"/>
</dbReference>
<gene>
    <name evidence="3" type="ORF">UFOVP1307_163</name>
    <name evidence="1" type="ORF">UFOVP651_183</name>
    <name evidence="2" type="ORF">UFOVP902_39</name>
</gene>
<proteinExistence type="predicted"/>
<evidence type="ECO:0000313" key="1">
    <source>
        <dbReference type="EMBL" id="CAB4155288.1"/>
    </source>
</evidence>
<dbReference type="Pfam" id="PF20102">
    <property type="entry name" value="DUF6492"/>
    <property type="match status" value="1"/>
</dbReference>
<name>A0A6J5NE52_9CAUD</name>
<organism evidence="1">
    <name type="scientific">uncultured Caudovirales phage</name>
    <dbReference type="NCBI Taxonomy" id="2100421"/>
    <lineage>
        <taxon>Viruses</taxon>
        <taxon>Duplodnaviria</taxon>
        <taxon>Heunggongvirae</taxon>
        <taxon>Uroviricota</taxon>
        <taxon>Caudoviricetes</taxon>
        <taxon>Peduoviridae</taxon>
        <taxon>Maltschvirus</taxon>
        <taxon>Maltschvirus maltsch</taxon>
    </lineage>
</organism>
<dbReference type="EMBL" id="LR796859">
    <property type="protein sequence ID" value="CAB4170505.1"/>
    <property type="molecule type" value="Genomic_DNA"/>
</dbReference>
<reference evidence="1" key="1">
    <citation type="submission" date="2020-04" db="EMBL/GenBank/DDBJ databases">
        <authorList>
            <person name="Chiriac C."/>
            <person name="Salcher M."/>
            <person name="Ghai R."/>
            <person name="Kavagutti S V."/>
        </authorList>
    </citation>
    <scope>NUCLEOTIDE SEQUENCE</scope>
</reference>
<sequence>MNKLVLYCKSYDLDVNRAKILLDSIIKYNTDQIPFYISVPKKDIELFVKVLGNESYTLIADETIDVKNAGHKGQQIVKSQFWKLGLCENYVCIDSDCFFIKPFHVKDFMFNEQTPYTICHEYKSFFEFLDKHPIGFDPYQSFLQERLHIMELFGRDGAVYDFGPGPTIWSCAVWKDLFDNYIQPNNLTFADLINANGSEFTWYGEWLLRSQLIRLVPKGPLFKNYHYPNQFEYDKHFSYDTAKISKLYLGIGMQSIYEFNT</sequence>
<dbReference type="EMBL" id="LR796625">
    <property type="protein sequence ID" value="CAB4155288.1"/>
    <property type="molecule type" value="Genomic_DNA"/>
</dbReference>
<evidence type="ECO:0000313" key="2">
    <source>
        <dbReference type="EMBL" id="CAB4170505.1"/>
    </source>
</evidence>
<protein>
    <submittedName>
        <fullName evidence="1">Uncharacterized protein</fullName>
    </submittedName>
</protein>
<accession>A0A6J5NE52</accession>
<evidence type="ECO:0000313" key="3">
    <source>
        <dbReference type="EMBL" id="CAB4198585.1"/>
    </source>
</evidence>